<name>A0A8J7YXZ8_9CYAN</name>
<comment type="caution">
    <text evidence="1">The sequence shown here is derived from an EMBL/GenBank/DDBJ whole genome shotgun (WGS) entry which is preliminary data.</text>
</comment>
<dbReference type="InterPro" id="IPR027417">
    <property type="entry name" value="P-loop_NTPase"/>
</dbReference>
<organism evidence="1 2">
    <name type="scientific">Myxacorys almedinensis A</name>
    <dbReference type="NCBI Taxonomy" id="2690445"/>
    <lineage>
        <taxon>Bacteria</taxon>
        <taxon>Bacillati</taxon>
        <taxon>Cyanobacteriota</taxon>
        <taxon>Cyanophyceae</taxon>
        <taxon>Leptolyngbyales</taxon>
        <taxon>Leptolyngbyaceae</taxon>
        <taxon>Myxacorys</taxon>
        <taxon>Myxacorys almedinensis</taxon>
    </lineage>
</organism>
<accession>A0A8J7YXZ8</accession>
<evidence type="ECO:0000313" key="1">
    <source>
        <dbReference type="EMBL" id="NDJ16179.1"/>
    </source>
</evidence>
<evidence type="ECO:0000313" key="2">
    <source>
        <dbReference type="Proteomes" id="UP000646053"/>
    </source>
</evidence>
<dbReference type="Gene3D" id="3.40.50.300">
    <property type="entry name" value="P-loop containing nucleotide triphosphate hydrolases"/>
    <property type="match status" value="1"/>
</dbReference>
<keyword evidence="2" id="KW-1185">Reference proteome</keyword>
<sequence length="343" mass="39101">MEAAIADLHDPKLLSSLIDLELQDPQRANVFGINHDNAESVILRRLELLKTVCSDFVQCCYTLNLLPLPLPSLWRAWLPLALQIADWRSQQNCPLIVGFLGGQGTGKTTLTQVLTLVLSHLNYQAISMSLDDLYLPYCDRLTIQQDDPRLARRGPPGTHDVQLGQQVLQQFRRQQFPVAIPQFDKSAWNGSGDRTDPILVPQADIVLFEGWFVGAQPIPKMLFETAPAPIVTEYDRQFARDMNERLRDYLPLWQLLDRLIVLYVSDYELSKRWRKQAEHKMIAKGNAGMIDSVIDDFVEYFCKALHPALFIHPLIRDANRANIVLEIDRNHQPGAIYAPPKTE</sequence>
<gene>
    <name evidence="1" type="ORF">GS601_02560</name>
</gene>
<dbReference type="GO" id="GO:0016301">
    <property type="term" value="F:kinase activity"/>
    <property type="evidence" value="ECO:0007669"/>
    <property type="project" value="UniProtKB-KW"/>
</dbReference>
<reference evidence="1" key="1">
    <citation type="submission" date="2019-12" db="EMBL/GenBank/DDBJ databases">
        <title>High-Quality draft genome sequences of three cyanobacteria isolated from the limestone walls of the Old Cathedral of Coimbra.</title>
        <authorList>
            <person name="Tiago I."/>
            <person name="Soares F."/>
            <person name="Portugal A."/>
        </authorList>
    </citation>
    <scope>NUCLEOTIDE SEQUENCE</scope>
    <source>
        <strain evidence="1">A</strain>
    </source>
</reference>
<keyword evidence="1" id="KW-0418">Kinase</keyword>
<proteinExistence type="predicted"/>
<dbReference type="Proteomes" id="UP000646053">
    <property type="component" value="Unassembled WGS sequence"/>
</dbReference>
<keyword evidence="1" id="KW-0808">Transferase</keyword>
<dbReference type="AlphaFoldDB" id="A0A8J7YXZ8"/>
<dbReference type="EMBL" id="WVIE01000002">
    <property type="protein sequence ID" value="NDJ16179.1"/>
    <property type="molecule type" value="Genomic_DNA"/>
</dbReference>
<dbReference type="SUPFAM" id="SSF52540">
    <property type="entry name" value="P-loop containing nucleoside triphosphate hydrolases"/>
    <property type="match status" value="1"/>
</dbReference>
<protein>
    <submittedName>
        <fullName evidence="1">Glycerate kinase</fullName>
    </submittedName>
</protein>